<keyword evidence="3" id="KW-0813">Transport</keyword>
<evidence type="ECO:0000256" key="1">
    <source>
        <dbReference type="ARBA" id="ARBA00001970"/>
    </source>
</evidence>
<evidence type="ECO:0000313" key="15">
    <source>
        <dbReference type="EMBL" id="MCV2871124.1"/>
    </source>
</evidence>
<dbReference type="InterPro" id="IPR016174">
    <property type="entry name" value="Di-haem_cyt_TM"/>
</dbReference>
<dbReference type="Pfam" id="PF01292">
    <property type="entry name" value="Ni_hydr_CYTB"/>
    <property type="match status" value="1"/>
</dbReference>
<dbReference type="PANTHER" id="PTHR30529:SF1">
    <property type="entry name" value="CYTOCHROME B561 HOMOLOG 2"/>
    <property type="match status" value="1"/>
</dbReference>
<comment type="subcellular location">
    <subcellularLocation>
        <location evidence="2">Cell membrane</location>
        <topology evidence="2">Multi-pass membrane protein</topology>
    </subcellularLocation>
</comment>
<comment type="similarity">
    <text evidence="12">Belongs to the cytochrome b561 family.</text>
</comment>
<keyword evidence="7" id="KW-0479">Metal-binding</keyword>
<keyword evidence="9 13" id="KW-1133">Transmembrane helix</keyword>
<evidence type="ECO:0000256" key="13">
    <source>
        <dbReference type="SAM" id="Phobius"/>
    </source>
</evidence>
<reference evidence="15 16" key="1">
    <citation type="submission" date="2022-10" db="EMBL/GenBank/DDBJ databases">
        <title>Defluviimonas sp. nov., isolated from ocean surface sediments.</title>
        <authorList>
            <person name="He W."/>
            <person name="Wang L."/>
            <person name="Zhang D.-F."/>
        </authorList>
    </citation>
    <scope>NUCLEOTIDE SEQUENCE [LARGE SCALE GENOMIC DNA]</scope>
    <source>
        <strain evidence="15 16">WL0050</strain>
    </source>
</reference>
<keyword evidence="16" id="KW-1185">Reference proteome</keyword>
<evidence type="ECO:0000259" key="14">
    <source>
        <dbReference type="Pfam" id="PF01292"/>
    </source>
</evidence>
<dbReference type="InterPro" id="IPR011577">
    <property type="entry name" value="Cyt_b561_bac/Ni-Hgenase"/>
</dbReference>
<feature type="transmembrane region" description="Helical" evidence="13">
    <location>
        <begin position="155"/>
        <end position="176"/>
    </location>
</feature>
<dbReference type="Proteomes" id="UP001652564">
    <property type="component" value="Unassembled WGS sequence"/>
</dbReference>
<accession>A0ABT2ZJ15</accession>
<evidence type="ECO:0000256" key="9">
    <source>
        <dbReference type="ARBA" id="ARBA00022989"/>
    </source>
</evidence>
<keyword evidence="10" id="KW-0408">Iron</keyword>
<keyword evidence="5" id="KW-0349">Heme</keyword>
<dbReference type="InterPro" id="IPR052168">
    <property type="entry name" value="Cytochrome_b561_oxidase"/>
</dbReference>
<dbReference type="RefSeq" id="WP_263738312.1">
    <property type="nucleotide sequence ID" value="NZ_JAOWKZ010000001.1"/>
</dbReference>
<evidence type="ECO:0000256" key="11">
    <source>
        <dbReference type="ARBA" id="ARBA00023136"/>
    </source>
</evidence>
<comment type="cofactor">
    <cofactor evidence="1">
        <name>heme b</name>
        <dbReference type="ChEBI" id="CHEBI:60344"/>
    </cofactor>
</comment>
<dbReference type="EMBL" id="JAOWKZ010000001">
    <property type="protein sequence ID" value="MCV2871124.1"/>
    <property type="molecule type" value="Genomic_DNA"/>
</dbReference>
<evidence type="ECO:0000313" key="16">
    <source>
        <dbReference type="Proteomes" id="UP001652564"/>
    </source>
</evidence>
<evidence type="ECO:0000256" key="6">
    <source>
        <dbReference type="ARBA" id="ARBA00022692"/>
    </source>
</evidence>
<feature type="transmembrane region" description="Helical" evidence="13">
    <location>
        <begin position="58"/>
        <end position="79"/>
    </location>
</feature>
<evidence type="ECO:0000256" key="4">
    <source>
        <dbReference type="ARBA" id="ARBA00022475"/>
    </source>
</evidence>
<keyword evidence="6 13" id="KW-0812">Transmembrane</keyword>
<evidence type="ECO:0000256" key="8">
    <source>
        <dbReference type="ARBA" id="ARBA00022982"/>
    </source>
</evidence>
<gene>
    <name evidence="15" type="ORF">OEZ71_02315</name>
</gene>
<name>A0ABT2ZJ15_9RHOB</name>
<keyword evidence="4" id="KW-1003">Cell membrane</keyword>
<evidence type="ECO:0000256" key="5">
    <source>
        <dbReference type="ARBA" id="ARBA00022617"/>
    </source>
</evidence>
<feature type="transmembrane region" description="Helical" evidence="13">
    <location>
        <begin position="20"/>
        <end position="38"/>
    </location>
</feature>
<feature type="transmembrane region" description="Helical" evidence="13">
    <location>
        <begin position="200"/>
        <end position="222"/>
    </location>
</feature>
<protein>
    <submittedName>
        <fullName evidence="15">Cytochrome b/b6 domain-containing protein</fullName>
    </submittedName>
</protein>
<evidence type="ECO:0000256" key="3">
    <source>
        <dbReference type="ARBA" id="ARBA00022448"/>
    </source>
</evidence>
<evidence type="ECO:0000256" key="2">
    <source>
        <dbReference type="ARBA" id="ARBA00004651"/>
    </source>
</evidence>
<organism evidence="15 16">
    <name type="scientific">Albidovulum litorale</name>
    <dbReference type="NCBI Taxonomy" id="2984134"/>
    <lineage>
        <taxon>Bacteria</taxon>
        <taxon>Pseudomonadati</taxon>
        <taxon>Pseudomonadota</taxon>
        <taxon>Alphaproteobacteria</taxon>
        <taxon>Rhodobacterales</taxon>
        <taxon>Paracoccaceae</taxon>
        <taxon>Albidovulum</taxon>
    </lineage>
</organism>
<dbReference type="Gene3D" id="1.20.950.20">
    <property type="entry name" value="Transmembrane di-heme cytochromes, Chain C"/>
    <property type="match status" value="1"/>
</dbReference>
<dbReference type="SUPFAM" id="SSF81342">
    <property type="entry name" value="Transmembrane di-heme cytochromes"/>
    <property type="match status" value="1"/>
</dbReference>
<feature type="domain" description="Cytochrome b561 bacterial/Ni-hydrogenase" evidence="14">
    <location>
        <begin position="13"/>
        <end position="188"/>
    </location>
</feature>
<evidence type="ECO:0000256" key="12">
    <source>
        <dbReference type="ARBA" id="ARBA00037975"/>
    </source>
</evidence>
<dbReference type="PANTHER" id="PTHR30529">
    <property type="entry name" value="CYTOCHROME B561"/>
    <property type="match status" value="1"/>
</dbReference>
<proteinExistence type="inferred from homology"/>
<feature type="transmembrane region" description="Helical" evidence="13">
    <location>
        <begin position="99"/>
        <end position="121"/>
    </location>
</feature>
<keyword evidence="11 13" id="KW-0472">Membrane</keyword>
<comment type="caution">
    <text evidence="15">The sequence shown here is derived from an EMBL/GenBank/DDBJ whole genome shotgun (WGS) entry which is preliminary data.</text>
</comment>
<sequence length="246" mass="26729">MRIPPRAEQRHGYELPARLLHWLAALAIFAALGLGLWMTRLPAETEAEVATVFRAYSVHKTIGMAVLALGMARILWAILRPDPGPLHPERAVETFLARLIHRLLWIGLLALPATGLLYHSAAPGFAPILWPFGQALPFVPADEALALAFRNLHEAAGWLVMAALAFHIAGTLKHVLIDRDATLARITAGTGPSVPPARRAILTAALALALWIASLTAAWFTAPLPEPDPFDVLDGLETFDDLDRPE</sequence>
<keyword evidence="8" id="KW-0249">Electron transport</keyword>
<evidence type="ECO:0000256" key="10">
    <source>
        <dbReference type="ARBA" id="ARBA00023004"/>
    </source>
</evidence>
<evidence type="ECO:0000256" key="7">
    <source>
        <dbReference type="ARBA" id="ARBA00022723"/>
    </source>
</evidence>